<keyword evidence="2" id="KW-1185">Reference proteome</keyword>
<gene>
    <name evidence="1" type="ORF">DHEL01_v209620</name>
</gene>
<name>A0A2P5HNZ8_DIAHE</name>
<evidence type="ECO:0000313" key="2">
    <source>
        <dbReference type="Proteomes" id="UP000094444"/>
    </source>
</evidence>
<protein>
    <submittedName>
        <fullName evidence="1">Uncharacterized protein</fullName>
    </submittedName>
</protein>
<evidence type="ECO:0000313" key="1">
    <source>
        <dbReference type="EMBL" id="POS71982.1"/>
    </source>
</evidence>
<proteinExistence type="predicted"/>
<accession>A0A2P5HNZ8</accession>
<dbReference type="AlphaFoldDB" id="A0A2P5HNZ8"/>
<dbReference type="EMBL" id="MAVT02001116">
    <property type="protein sequence ID" value="POS71982.1"/>
    <property type="molecule type" value="Genomic_DNA"/>
</dbReference>
<reference evidence="1" key="1">
    <citation type="submission" date="2017-09" db="EMBL/GenBank/DDBJ databases">
        <title>Polyketide synthases of a Diaporthe helianthi virulent isolate.</title>
        <authorList>
            <person name="Baroncelli R."/>
        </authorList>
    </citation>
    <scope>NUCLEOTIDE SEQUENCE [LARGE SCALE GENOMIC DNA]</scope>
    <source>
        <strain evidence="1">7/96</strain>
    </source>
</reference>
<sequence>MLVLAVARGPRLWRRLWPKEQAPTALRSSAEMVDPAAPGEATLFATEDVAIDARLQAMLVVGEGVEAEIEDALTVSFAHGGGEEESQQALMAVRMGLAEQASEGPEGSHFGRVVSAEDASVFALEMSMNARAAAWGH</sequence>
<dbReference type="InParanoid" id="A0A2P5HNZ8"/>
<organism evidence="1 2">
    <name type="scientific">Diaporthe helianthi</name>
    <dbReference type="NCBI Taxonomy" id="158607"/>
    <lineage>
        <taxon>Eukaryota</taxon>
        <taxon>Fungi</taxon>
        <taxon>Dikarya</taxon>
        <taxon>Ascomycota</taxon>
        <taxon>Pezizomycotina</taxon>
        <taxon>Sordariomycetes</taxon>
        <taxon>Sordariomycetidae</taxon>
        <taxon>Diaporthales</taxon>
        <taxon>Diaporthaceae</taxon>
        <taxon>Diaporthe</taxon>
    </lineage>
</organism>
<comment type="caution">
    <text evidence="1">The sequence shown here is derived from an EMBL/GenBank/DDBJ whole genome shotgun (WGS) entry which is preliminary data.</text>
</comment>
<dbReference type="Proteomes" id="UP000094444">
    <property type="component" value="Unassembled WGS sequence"/>
</dbReference>